<gene>
    <name evidence="5" type="ORF">NF556_16375</name>
</gene>
<keyword evidence="1" id="KW-0805">Transcription regulation</keyword>
<dbReference type="InterPro" id="IPR029016">
    <property type="entry name" value="GAF-like_dom_sf"/>
</dbReference>
<dbReference type="Proteomes" id="UP001056455">
    <property type="component" value="Chromosome"/>
</dbReference>
<evidence type="ECO:0000256" key="1">
    <source>
        <dbReference type="ARBA" id="ARBA00023015"/>
    </source>
</evidence>
<dbReference type="PRINTS" id="PR00038">
    <property type="entry name" value="HTHLUXR"/>
</dbReference>
<evidence type="ECO:0000256" key="3">
    <source>
        <dbReference type="ARBA" id="ARBA00023163"/>
    </source>
</evidence>
<dbReference type="SUPFAM" id="SSF46894">
    <property type="entry name" value="C-terminal effector domain of the bipartite response regulators"/>
    <property type="match status" value="1"/>
</dbReference>
<sequence>MAFLAGADLPTVVRDRIRSELRTLQRSKSFDVLFAGGVAGPQLHLSDFAGTQSKVLRGLVIKAERGAGGRAIVERRPVRVERYRTARSITHDYVRQITAEGIQSLVAAPIIVKRVTRGVVYGGLRQQTSLGDNPAAELEKVAGAAAHDLEVQDEVDFRLRALTETVQGADSGDRARMSESITESYLALKEIAQAVETPELRDRIVAVEEALRALTAPPGGPTVHLTPRELDVLSYVSLGCSNAEIGERLSLTTDTVKSYMRNLMAKLGARTRHAAVVEARRQGLIP</sequence>
<reference evidence="5" key="1">
    <citation type="submission" date="2022-06" db="EMBL/GenBank/DDBJ databases">
        <title>Ornithinimicrobium HY1793.</title>
        <authorList>
            <person name="Huang Y."/>
        </authorList>
    </citation>
    <scope>NUCLEOTIDE SEQUENCE</scope>
    <source>
        <strain evidence="5">HY1793</strain>
    </source>
</reference>
<protein>
    <submittedName>
        <fullName evidence="5">LuxR C-terminal-related transcriptional regulator</fullName>
    </submittedName>
</protein>
<name>A0ABY4YR46_9MICO</name>
<dbReference type="Gene3D" id="1.10.10.10">
    <property type="entry name" value="Winged helix-like DNA-binding domain superfamily/Winged helix DNA-binding domain"/>
    <property type="match status" value="1"/>
</dbReference>
<dbReference type="InterPro" id="IPR016032">
    <property type="entry name" value="Sig_transdc_resp-reg_C-effctor"/>
</dbReference>
<dbReference type="InterPro" id="IPR000792">
    <property type="entry name" value="Tscrpt_reg_LuxR_C"/>
</dbReference>
<dbReference type="PANTHER" id="PTHR44688">
    <property type="entry name" value="DNA-BINDING TRANSCRIPTIONAL ACTIVATOR DEVR_DOSR"/>
    <property type="match status" value="1"/>
</dbReference>
<dbReference type="EMBL" id="CP099489">
    <property type="protein sequence ID" value="USQ79178.1"/>
    <property type="molecule type" value="Genomic_DNA"/>
</dbReference>
<evidence type="ECO:0000313" key="6">
    <source>
        <dbReference type="Proteomes" id="UP001056455"/>
    </source>
</evidence>
<evidence type="ECO:0000259" key="4">
    <source>
        <dbReference type="PROSITE" id="PS50043"/>
    </source>
</evidence>
<dbReference type="RefSeq" id="WP_252592093.1">
    <property type="nucleotide sequence ID" value="NZ_CP099489.1"/>
</dbReference>
<dbReference type="InterPro" id="IPR036388">
    <property type="entry name" value="WH-like_DNA-bd_sf"/>
</dbReference>
<dbReference type="Pfam" id="PF00196">
    <property type="entry name" value="GerE"/>
    <property type="match status" value="1"/>
</dbReference>
<dbReference type="PANTHER" id="PTHR44688:SF16">
    <property type="entry name" value="DNA-BINDING TRANSCRIPTIONAL ACTIVATOR DEVR_DOSR"/>
    <property type="match status" value="1"/>
</dbReference>
<feature type="domain" description="HTH luxR-type" evidence="4">
    <location>
        <begin position="218"/>
        <end position="283"/>
    </location>
</feature>
<dbReference type="SMART" id="SM00421">
    <property type="entry name" value="HTH_LUXR"/>
    <property type="match status" value="1"/>
</dbReference>
<dbReference type="Gene3D" id="3.30.450.40">
    <property type="match status" value="1"/>
</dbReference>
<dbReference type="PROSITE" id="PS00622">
    <property type="entry name" value="HTH_LUXR_1"/>
    <property type="match status" value="1"/>
</dbReference>
<dbReference type="CDD" id="cd06170">
    <property type="entry name" value="LuxR_C_like"/>
    <property type="match status" value="1"/>
</dbReference>
<proteinExistence type="predicted"/>
<dbReference type="PROSITE" id="PS50043">
    <property type="entry name" value="HTH_LUXR_2"/>
    <property type="match status" value="1"/>
</dbReference>
<keyword evidence="3" id="KW-0804">Transcription</keyword>
<keyword evidence="2" id="KW-0238">DNA-binding</keyword>
<accession>A0ABY4YR46</accession>
<evidence type="ECO:0000313" key="5">
    <source>
        <dbReference type="EMBL" id="USQ79178.1"/>
    </source>
</evidence>
<dbReference type="SUPFAM" id="SSF55781">
    <property type="entry name" value="GAF domain-like"/>
    <property type="match status" value="1"/>
</dbReference>
<keyword evidence="6" id="KW-1185">Reference proteome</keyword>
<evidence type="ECO:0000256" key="2">
    <source>
        <dbReference type="ARBA" id="ARBA00023125"/>
    </source>
</evidence>
<organism evidence="5 6">
    <name type="scientific">Ornithinimicrobium faecis</name>
    <dbReference type="NCBI Taxonomy" id="2934158"/>
    <lineage>
        <taxon>Bacteria</taxon>
        <taxon>Bacillati</taxon>
        <taxon>Actinomycetota</taxon>
        <taxon>Actinomycetes</taxon>
        <taxon>Micrococcales</taxon>
        <taxon>Ornithinimicrobiaceae</taxon>
        <taxon>Ornithinimicrobium</taxon>
    </lineage>
</organism>